<name>A0ABW0KMA1_9BACT</name>
<accession>A0ABW0KMA1</accession>
<feature type="transmembrane region" description="Helical" evidence="1">
    <location>
        <begin position="103"/>
        <end position="124"/>
    </location>
</feature>
<evidence type="ECO:0000256" key="1">
    <source>
        <dbReference type="SAM" id="Phobius"/>
    </source>
</evidence>
<proteinExistence type="predicted"/>
<keyword evidence="1" id="KW-0472">Membrane</keyword>
<organism evidence="2 3">
    <name type="scientific">Prosthecobacter fluviatilis</name>
    <dbReference type="NCBI Taxonomy" id="445931"/>
    <lineage>
        <taxon>Bacteria</taxon>
        <taxon>Pseudomonadati</taxon>
        <taxon>Verrucomicrobiota</taxon>
        <taxon>Verrucomicrobiia</taxon>
        <taxon>Verrucomicrobiales</taxon>
        <taxon>Verrucomicrobiaceae</taxon>
        <taxon>Prosthecobacter</taxon>
    </lineage>
</organism>
<gene>
    <name evidence="2" type="ORF">ACFQDI_06290</name>
</gene>
<keyword evidence="1" id="KW-1133">Transmembrane helix</keyword>
<sequence length="174" mass="19616">MGFMQSLWRLLPPKVRQFFEDGPETVILSGIPPGDLLLRIHESFGESFSSGEGWAHGSVIGNTIRVRWKCANMRDNFEPLFRGRVEAAEGGSRIVGCMSHNRFVQGFMAFWCGAILLFSLLTVWTVIIPLVGWGLLWLANGLFSFGDHFYPGRRECIMEHLRVCAARPFSDLPP</sequence>
<evidence type="ECO:0000313" key="2">
    <source>
        <dbReference type="EMBL" id="MFC5454460.1"/>
    </source>
</evidence>
<reference evidence="3" key="1">
    <citation type="journal article" date="2019" name="Int. J. Syst. Evol. Microbiol.">
        <title>The Global Catalogue of Microorganisms (GCM) 10K type strain sequencing project: providing services to taxonomists for standard genome sequencing and annotation.</title>
        <authorList>
            <consortium name="The Broad Institute Genomics Platform"/>
            <consortium name="The Broad Institute Genome Sequencing Center for Infectious Disease"/>
            <person name="Wu L."/>
            <person name="Ma J."/>
        </authorList>
    </citation>
    <scope>NUCLEOTIDE SEQUENCE [LARGE SCALE GENOMIC DNA]</scope>
    <source>
        <strain evidence="3">CGMCC 4.1469</strain>
    </source>
</reference>
<dbReference type="Proteomes" id="UP001596052">
    <property type="component" value="Unassembled WGS sequence"/>
</dbReference>
<evidence type="ECO:0000313" key="3">
    <source>
        <dbReference type="Proteomes" id="UP001596052"/>
    </source>
</evidence>
<dbReference type="RefSeq" id="WP_377164564.1">
    <property type="nucleotide sequence ID" value="NZ_JBHSMQ010000002.1"/>
</dbReference>
<keyword evidence="3" id="KW-1185">Reference proteome</keyword>
<dbReference type="EMBL" id="JBHSMQ010000002">
    <property type="protein sequence ID" value="MFC5454460.1"/>
    <property type="molecule type" value="Genomic_DNA"/>
</dbReference>
<comment type="caution">
    <text evidence="2">The sequence shown here is derived from an EMBL/GenBank/DDBJ whole genome shotgun (WGS) entry which is preliminary data.</text>
</comment>
<protein>
    <submittedName>
        <fullName evidence="2">Uncharacterized protein</fullName>
    </submittedName>
</protein>
<keyword evidence="1" id="KW-0812">Transmembrane</keyword>